<organism evidence="1 2">
    <name type="scientific">Pisolithus tinctorius Marx 270</name>
    <dbReference type="NCBI Taxonomy" id="870435"/>
    <lineage>
        <taxon>Eukaryota</taxon>
        <taxon>Fungi</taxon>
        <taxon>Dikarya</taxon>
        <taxon>Basidiomycota</taxon>
        <taxon>Agaricomycotina</taxon>
        <taxon>Agaricomycetes</taxon>
        <taxon>Agaricomycetidae</taxon>
        <taxon>Boletales</taxon>
        <taxon>Sclerodermatineae</taxon>
        <taxon>Pisolithaceae</taxon>
        <taxon>Pisolithus</taxon>
    </lineage>
</organism>
<dbReference type="InParanoid" id="A0A0C3NX71"/>
<name>A0A0C3NX71_PISTI</name>
<evidence type="ECO:0000313" key="2">
    <source>
        <dbReference type="Proteomes" id="UP000054217"/>
    </source>
</evidence>
<keyword evidence="2" id="KW-1185">Reference proteome</keyword>
<sequence length="81" mass="9207">MPVPMPDQIDVSGSRILPNTPDLLYKQAAVINRCGAIIRTSESLRTFMVVHVCSSYVRDIIMHELLTFDVFPSMLRTLQEQ</sequence>
<dbReference type="EMBL" id="KN832002">
    <property type="protein sequence ID" value="KIN99773.1"/>
    <property type="molecule type" value="Genomic_DNA"/>
</dbReference>
<dbReference type="AlphaFoldDB" id="A0A0C3NX71"/>
<reference evidence="2" key="2">
    <citation type="submission" date="2015-01" db="EMBL/GenBank/DDBJ databases">
        <title>Evolutionary Origins and Diversification of the Mycorrhizal Mutualists.</title>
        <authorList>
            <consortium name="DOE Joint Genome Institute"/>
            <consortium name="Mycorrhizal Genomics Consortium"/>
            <person name="Kohler A."/>
            <person name="Kuo A."/>
            <person name="Nagy L.G."/>
            <person name="Floudas D."/>
            <person name="Copeland A."/>
            <person name="Barry K.W."/>
            <person name="Cichocki N."/>
            <person name="Veneault-Fourrey C."/>
            <person name="LaButti K."/>
            <person name="Lindquist E.A."/>
            <person name="Lipzen A."/>
            <person name="Lundell T."/>
            <person name="Morin E."/>
            <person name="Murat C."/>
            <person name="Riley R."/>
            <person name="Ohm R."/>
            <person name="Sun H."/>
            <person name="Tunlid A."/>
            <person name="Henrissat B."/>
            <person name="Grigoriev I.V."/>
            <person name="Hibbett D.S."/>
            <person name="Martin F."/>
        </authorList>
    </citation>
    <scope>NUCLEOTIDE SEQUENCE [LARGE SCALE GENOMIC DNA]</scope>
    <source>
        <strain evidence="2">Marx 270</strain>
    </source>
</reference>
<gene>
    <name evidence="1" type="ORF">M404DRAFT_1004485</name>
</gene>
<dbReference type="Proteomes" id="UP000054217">
    <property type="component" value="Unassembled WGS sequence"/>
</dbReference>
<proteinExistence type="predicted"/>
<accession>A0A0C3NX71</accession>
<evidence type="ECO:0000313" key="1">
    <source>
        <dbReference type="EMBL" id="KIN99773.1"/>
    </source>
</evidence>
<dbReference type="HOGENOM" id="CLU_2574849_0_0_1"/>
<reference evidence="1 2" key="1">
    <citation type="submission" date="2014-04" db="EMBL/GenBank/DDBJ databases">
        <authorList>
            <consortium name="DOE Joint Genome Institute"/>
            <person name="Kuo A."/>
            <person name="Kohler A."/>
            <person name="Costa M.D."/>
            <person name="Nagy L.G."/>
            <person name="Floudas D."/>
            <person name="Copeland A."/>
            <person name="Barry K.W."/>
            <person name="Cichocki N."/>
            <person name="Veneault-Fourrey C."/>
            <person name="LaButti K."/>
            <person name="Lindquist E.A."/>
            <person name="Lipzen A."/>
            <person name="Lundell T."/>
            <person name="Morin E."/>
            <person name="Murat C."/>
            <person name="Sun H."/>
            <person name="Tunlid A."/>
            <person name="Henrissat B."/>
            <person name="Grigoriev I.V."/>
            <person name="Hibbett D.S."/>
            <person name="Martin F."/>
            <person name="Nordberg H.P."/>
            <person name="Cantor M.N."/>
            <person name="Hua S.X."/>
        </authorList>
    </citation>
    <scope>NUCLEOTIDE SEQUENCE [LARGE SCALE GENOMIC DNA]</scope>
    <source>
        <strain evidence="1 2">Marx 270</strain>
    </source>
</reference>
<protein>
    <submittedName>
        <fullName evidence="1">Uncharacterized protein</fullName>
    </submittedName>
</protein>